<proteinExistence type="predicted"/>
<evidence type="ECO:0000256" key="1">
    <source>
        <dbReference type="SAM" id="Phobius"/>
    </source>
</evidence>
<dbReference type="EMBL" id="PDYH01000006">
    <property type="protein sequence ID" value="PHU41237.1"/>
    <property type="molecule type" value="Genomic_DNA"/>
</dbReference>
<keyword evidence="1" id="KW-0472">Membrane</keyword>
<evidence type="ECO:0000313" key="4">
    <source>
        <dbReference type="Proteomes" id="UP000224317"/>
    </source>
</evidence>
<sequence>MKNRNNGSRIFLTELMFSIFFFIIVAAICVQAFAGSFAKSKEAGTLTQAVNVATNAAEEYLTNDDFSCFTQYYDDNWQKIDDGSNATYKATGIVTDPETKGKCQSIHLVVSTIEDEEIYSIVVEKALKE</sequence>
<name>A0A2G3DSH2_9FIRM</name>
<reference evidence="2" key="2">
    <citation type="submission" date="2017-10" db="EMBL/GenBank/DDBJ databases">
        <authorList>
            <person name="Banno H."/>
            <person name="Chua N.-H."/>
        </authorList>
    </citation>
    <scope>NUCLEOTIDE SEQUENCE [LARGE SCALE GENOMIC DNA]</scope>
    <source>
        <strain evidence="3">JK10</strain>
        <strain evidence="2">JK626</strain>
    </source>
</reference>
<dbReference type="AlphaFoldDB" id="A0A2G3DSH2"/>
<feature type="transmembrane region" description="Helical" evidence="1">
    <location>
        <begin position="12"/>
        <end position="34"/>
    </location>
</feature>
<reference evidence="2" key="1">
    <citation type="submission" date="2017-10" db="EMBL/GenBank/DDBJ databases">
        <title>Resolving the taxonomy of Roseburia spp., Eubacterium rectale and Agathobacter spp. through phylogenomic analysis.</title>
        <authorList>
            <person name="Sheridan P.O."/>
            <person name="Walker A.W."/>
            <person name="Duncan S.H."/>
            <person name="Scott K.P."/>
            <person name="Toole P.W.O."/>
            <person name="Luis P."/>
            <person name="Flint H.J."/>
        </authorList>
    </citation>
    <scope>NUCLEOTIDE SEQUENCE [LARGE SCALE GENOMIC DNA]</scope>
    <source>
        <strain evidence="3">JK10</strain>
        <strain evidence="2">JK626</strain>
    </source>
</reference>
<dbReference type="EMBL" id="PDYF01000045">
    <property type="protein sequence ID" value="PHU33976.1"/>
    <property type="molecule type" value="Genomic_DNA"/>
</dbReference>
<dbReference type="RefSeq" id="WP_090488474.1">
    <property type="nucleotide sequence ID" value="NZ_PDYF01000045.1"/>
</dbReference>
<keyword evidence="4" id="KW-1185">Reference proteome</keyword>
<comment type="caution">
    <text evidence="2">The sequence shown here is derived from an EMBL/GenBank/DDBJ whole genome shotgun (WGS) entry which is preliminary data.</text>
</comment>
<dbReference type="Proteomes" id="UP000225889">
    <property type="component" value="Unassembled WGS sequence"/>
</dbReference>
<keyword evidence="1" id="KW-0812">Transmembrane</keyword>
<accession>A0A2G3DSH2</accession>
<evidence type="ECO:0000313" key="2">
    <source>
        <dbReference type="EMBL" id="PHU33976.1"/>
    </source>
</evidence>
<keyword evidence="1" id="KW-1133">Transmembrane helix</keyword>
<evidence type="ECO:0000313" key="5">
    <source>
        <dbReference type="Proteomes" id="UP000225889"/>
    </source>
</evidence>
<dbReference type="Gene3D" id="3.30.700.10">
    <property type="entry name" value="Glycoprotein, Type 4 Pilin"/>
    <property type="match status" value="1"/>
</dbReference>
<gene>
    <name evidence="3" type="ORF">CSX00_01750</name>
    <name evidence="2" type="ORF">CSX01_12615</name>
</gene>
<organism evidence="2 5">
    <name type="scientific">Pseudobutyrivibrio ruminis</name>
    <dbReference type="NCBI Taxonomy" id="46206"/>
    <lineage>
        <taxon>Bacteria</taxon>
        <taxon>Bacillati</taxon>
        <taxon>Bacillota</taxon>
        <taxon>Clostridia</taxon>
        <taxon>Lachnospirales</taxon>
        <taxon>Lachnospiraceae</taxon>
        <taxon>Pseudobutyrivibrio</taxon>
    </lineage>
</organism>
<dbReference type="Proteomes" id="UP000224317">
    <property type="component" value="Unassembled WGS sequence"/>
</dbReference>
<protein>
    <submittedName>
        <fullName evidence="2">Type II secretion system protein</fullName>
    </submittedName>
</protein>
<evidence type="ECO:0000313" key="3">
    <source>
        <dbReference type="EMBL" id="PHU41237.1"/>
    </source>
</evidence>